<evidence type="ECO:0000313" key="2">
    <source>
        <dbReference type="Proteomes" id="UP000269396"/>
    </source>
</evidence>
<accession>A0A183P1E6</accession>
<dbReference type="EMBL" id="UZAL01028744">
    <property type="protein sequence ID" value="VDP43398.1"/>
    <property type="molecule type" value="Genomic_DNA"/>
</dbReference>
<dbReference type="AlphaFoldDB" id="A0A183P1E6"/>
<keyword evidence="2" id="KW-1185">Reference proteome</keyword>
<dbReference type="Proteomes" id="UP000269396">
    <property type="component" value="Unassembled WGS sequence"/>
</dbReference>
<proteinExistence type="predicted"/>
<gene>
    <name evidence="1" type="ORF">SMTD_LOCUS8182</name>
</gene>
<protein>
    <submittedName>
        <fullName evidence="1">Uncharacterized protein</fullName>
    </submittedName>
</protein>
<name>A0A183P1E6_9TREM</name>
<sequence>MFNGVRVDWKKARGGQIKTWHKFMKSMTSGLSHVGRCRTV</sequence>
<organism evidence="1 2">
    <name type="scientific">Schistosoma mattheei</name>
    <dbReference type="NCBI Taxonomy" id="31246"/>
    <lineage>
        <taxon>Eukaryota</taxon>
        <taxon>Metazoa</taxon>
        <taxon>Spiralia</taxon>
        <taxon>Lophotrochozoa</taxon>
        <taxon>Platyhelminthes</taxon>
        <taxon>Trematoda</taxon>
        <taxon>Digenea</taxon>
        <taxon>Strigeidida</taxon>
        <taxon>Schistosomatoidea</taxon>
        <taxon>Schistosomatidae</taxon>
        <taxon>Schistosoma</taxon>
    </lineage>
</organism>
<evidence type="ECO:0000313" key="1">
    <source>
        <dbReference type="EMBL" id="VDP43398.1"/>
    </source>
</evidence>
<reference evidence="1 2" key="1">
    <citation type="submission" date="2018-11" db="EMBL/GenBank/DDBJ databases">
        <authorList>
            <consortium name="Pathogen Informatics"/>
        </authorList>
    </citation>
    <scope>NUCLEOTIDE SEQUENCE [LARGE SCALE GENOMIC DNA]</scope>
    <source>
        <strain>Denwood</strain>
        <strain evidence="2">Zambia</strain>
    </source>
</reference>